<keyword evidence="2" id="KW-1185">Reference proteome</keyword>
<comment type="caution">
    <text evidence="1">The sequence shown here is derived from an EMBL/GenBank/DDBJ whole genome shotgun (WGS) entry which is preliminary data.</text>
</comment>
<proteinExistence type="predicted"/>
<name>A0ABX3BYG0_9MYCO</name>
<evidence type="ECO:0008006" key="3">
    <source>
        <dbReference type="Google" id="ProtNLM"/>
    </source>
</evidence>
<reference evidence="1 2" key="1">
    <citation type="submission" date="2016-10" db="EMBL/GenBank/DDBJ databases">
        <title>Evaluation of Human, Animal and Environmental Mycobacterium chelonae Isolates by Core Genome Phylogenomic Analysis, Targeted Gene Comparison, and Anti-microbial Susceptibility Patterns: A Tale of Mistaken Identities.</title>
        <authorList>
            <person name="Fogelson S.B."/>
            <person name="Camus A.C."/>
            <person name="Lorenz W."/>
            <person name="Vasireddy R."/>
            <person name="Vasireddy S."/>
            <person name="Smith T."/>
            <person name="Brown-Elliott B.A."/>
            <person name="Wallace R.J.Jr."/>
            <person name="Hasan N.A."/>
            <person name="Reischl U."/>
            <person name="Sanchez S."/>
        </authorList>
    </citation>
    <scope>NUCLEOTIDE SEQUENCE [LARGE SCALE GENOMIC DNA]</scope>
    <source>
        <strain evidence="1 2">8528</strain>
    </source>
</reference>
<sequence>MSDDPDADILGVDELFDRPGEWEIRATIYRNGRKIAFADGLGVSYDHALNTVETNLERRDVQIHIPKRRKGSGL</sequence>
<protein>
    <recommendedName>
        <fullName evidence="3">Transposase</fullName>
    </recommendedName>
</protein>
<evidence type="ECO:0000313" key="1">
    <source>
        <dbReference type="EMBL" id="OHU08783.1"/>
    </source>
</evidence>
<dbReference type="Proteomes" id="UP000179621">
    <property type="component" value="Unassembled WGS sequence"/>
</dbReference>
<dbReference type="RefSeq" id="WP_070911300.1">
    <property type="nucleotide sequence ID" value="NZ_MLIC01000003.1"/>
</dbReference>
<accession>A0ABX3BYG0</accession>
<organism evidence="1 2">
    <name type="scientific">Mycobacteroides saopaulense</name>
    <dbReference type="NCBI Taxonomy" id="1578165"/>
    <lineage>
        <taxon>Bacteria</taxon>
        <taxon>Bacillati</taxon>
        <taxon>Actinomycetota</taxon>
        <taxon>Actinomycetes</taxon>
        <taxon>Mycobacteriales</taxon>
        <taxon>Mycobacteriaceae</taxon>
        <taxon>Mycobacteroides</taxon>
    </lineage>
</organism>
<dbReference type="EMBL" id="MLIH01000027">
    <property type="protein sequence ID" value="OHU08783.1"/>
    <property type="molecule type" value="Genomic_DNA"/>
</dbReference>
<gene>
    <name evidence="1" type="ORF">BKG73_17355</name>
</gene>
<evidence type="ECO:0000313" key="2">
    <source>
        <dbReference type="Proteomes" id="UP000179621"/>
    </source>
</evidence>